<sequence>EGKVTFSNDRQPLASRAINDEGSSGRL</sequence>
<reference evidence="2 3" key="1">
    <citation type="journal article" date="2018" name="Front. Plant Sci.">
        <title>Red Clover (Trifolium pratense) and Zigzag Clover (T. medium) - A Picture of Genomic Similarities and Differences.</title>
        <authorList>
            <person name="Dluhosova J."/>
            <person name="Istvanek J."/>
            <person name="Nedelnik J."/>
            <person name="Repkova J."/>
        </authorList>
    </citation>
    <scope>NUCLEOTIDE SEQUENCE [LARGE SCALE GENOMIC DNA]</scope>
    <source>
        <strain evidence="3">cv. 10/8</strain>
        <tissue evidence="2">Leaf</tissue>
    </source>
</reference>
<evidence type="ECO:0000313" key="2">
    <source>
        <dbReference type="EMBL" id="MCI25897.1"/>
    </source>
</evidence>
<dbReference type="EMBL" id="LXQA010150071">
    <property type="protein sequence ID" value="MCI25897.1"/>
    <property type="molecule type" value="Genomic_DNA"/>
</dbReference>
<name>A0A392QPJ6_9FABA</name>
<keyword evidence="3" id="KW-1185">Reference proteome</keyword>
<organism evidence="2 3">
    <name type="scientific">Trifolium medium</name>
    <dbReference type="NCBI Taxonomy" id="97028"/>
    <lineage>
        <taxon>Eukaryota</taxon>
        <taxon>Viridiplantae</taxon>
        <taxon>Streptophyta</taxon>
        <taxon>Embryophyta</taxon>
        <taxon>Tracheophyta</taxon>
        <taxon>Spermatophyta</taxon>
        <taxon>Magnoliopsida</taxon>
        <taxon>eudicotyledons</taxon>
        <taxon>Gunneridae</taxon>
        <taxon>Pentapetalae</taxon>
        <taxon>rosids</taxon>
        <taxon>fabids</taxon>
        <taxon>Fabales</taxon>
        <taxon>Fabaceae</taxon>
        <taxon>Papilionoideae</taxon>
        <taxon>50 kb inversion clade</taxon>
        <taxon>NPAAA clade</taxon>
        <taxon>Hologalegina</taxon>
        <taxon>IRL clade</taxon>
        <taxon>Trifolieae</taxon>
        <taxon>Trifolium</taxon>
    </lineage>
</organism>
<dbReference type="AlphaFoldDB" id="A0A392QPJ6"/>
<protein>
    <submittedName>
        <fullName evidence="2">Uncharacterized protein</fullName>
    </submittedName>
</protein>
<feature type="region of interest" description="Disordered" evidence="1">
    <location>
        <begin position="1"/>
        <end position="27"/>
    </location>
</feature>
<evidence type="ECO:0000256" key="1">
    <source>
        <dbReference type="SAM" id="MobiDB-lite"/>
    </source>
</evidence>
<feature type="non-terminal residue" evidence="2">
    <location>
        <position position="1"/>
    </location>
</feature>
<accession>A0A392QPJ6</accession>
<feature type="compositionally biased region" description="Polar residues" evidence="1">
    <location>
        <begin position="1"/>
        <end position="10"/>
    </location>
</feature>
<dbReference type="Proteomes" id="UP000265520">
    <property type="component" value="Unassembled WGS sequence"/>
</dbReference>
<evidence type="ECO:0000313" key="3">
    <source>
        <dbReference type="Proteomes" id="UP000265520"/>
    </source>
</evidence>
<comment type="caution">
    <text evidence="2">The sequence shown here is derived from an EMBL/GenBank/DDBJ whole genome shotgun (WGS) entry which is preliminary data.</text>
</comment>
<proteinExistence type="predicted"/>